<gene>
    <name evidence="4" type="ORF">N0F65_012028</name>
</gene>
<dbReference type="SUPFAM" id="SSF46458">
    <property type="entry name" value="Globin-like"/>
    <property type="match status" value="1"/>
</dbReference>
<evidence type="ECO:0000313" key="5">
    <source>
        <dbReference type="Proteomes" id="UP001146120"/>
    </source>
</evidence>
<dbReference type="InterPro" id="IPR029052">
    <property type="entry name" value="Metallo-depent_PP-like"/>
</dbReference>
<dbReference type="Gene3D" id="3.60.21.10">
    <property type="match status" value="1"/>
</dbReference>
<dbReference type="Gene3D" id="1.10.490.10">
    <property type="entry name" value="Globins"/>
    <property type="match status" value="1"/>
</dbReference>
<dbReference type="PANTHER" id="PTHR45867:SF3">
    <property type="entry name" value="ACID PHOSPHATASE TYPE 7"/>
    <property type="match status" value="1"/>
</dbReference>
<evidence type="ECO:0000256" key="1">
    <source>
        <dbReference type="SAM" id="MobiDB-lite"/>
    </source>
</evidence>
<comment type="caution">
    <text evidence="4">The sequence shown here is derived from an EMBL/GenBank/DDBJ whole genome shotgun (WGS) entry which is preliminary data.</text>
</comment>
<feature type="region of interest" description="Disordered" evidence="1">
    <location>
        <begin position="813"/>
        <end position="860"/>
    </location>
</feature>
<protein>
    <recommendedName>
        <fullName evidence="3">Globin domain-containing protein</fullName>
    </recommendedName>
</protein>
<dbReference type="GO" id="GO:0019825">
    <property type="term" value="F:oxygen binding"/>
    <property type="evidence" value="ECO:0007669"/>
    <property type="project" value="InterPro"/>
</dbReference>
<feature type="chain" id="PRO_5044022218" description="Globin domain-containing protein" evidence="2">
    <location>
        <begin position="20"/>
        <end position="860"/>
    </location>
</feature>
<feature type="compositionally biased region" description="Polar residues" evidence="1">
    <location>
        <begin position="474"/>
        <end position="495"/>
    </location>
</feature>
<dbReference type="InterPro" id="IPR000971">
    <property type="entry name" value="Globin"/>
</dbReference>
<name>A0AAV2YSD7_9STRA</name>
<feature type="region of interest" description="Disordered" evidence="1">
    <location>
        <begin position="750"/>
        <end position="789"/>
    </location>
</feature>
<dbReference type="InterPro" id="IPR012292">
    <property type="entry name" value="Globin/Proto"/>
</dbReference>
<evidence type="ECO:0000256" key="2">
    <source>
        <dbReference type="SAM" id="SignalP"/>
    </source>
</evidence>
<dbReference type="AlphaFoldDB" id="A0AAV2YSD7"/>
<dbReference type="EMBL" id="DAKRPA010000151">
    <property type="protein sequence ID" value="DAZ96925.1"/>
    <property type="molecule type" value="Genomic_DNA"/>
</dbReference>
<sequence>MFALRVFSAAVAMASLAEASSQFHLSLISASSKSLEYMLDWVVPSTANDSQVMFGLSADKMDQSLAGKFAGLVEETPGTSVGCWNALLPAVEPGVTVYYALKDDKGSPRNFTAPKGDFTWAVFGDLAASVQKGASGVSVHALVEELTKNHAYNGVLNIGDISYELTQTNGMHYMEELEVATSQVPMQLTIGNHEHQYGHGPYFTLQNYRRRFAALALGAGSISGSYSNEFYSFNAGYVHFAFINTEVYGDEAFMSPQEDGSWSADEKARREMAKAQAAWLAYDLSRVDRAETPFVIMCGHRPPFKTPKRLDAAGNKFAEEIVPLMSKYDVDLYFAGHEHIYMYFEASTFKDYKVPPIIISGSPGNNEYVRTKAEMKIEGFKEKIMVPKYGFGYLTATADALKWQWGSAGSDGGRNPKPTSWKLEDEQTFKKKNVESASTKEGSPVKDPATWKSLWASMNNASSGSLHSDDVIGTNGTRTMAPSDPISTKAANSTGGDAPKSRKTSSNAIVINPVATTITATMLAMFTLISSLVAVGNSDDSGGIPYSRQDLRIMAEFLPDFLHAHHSTKKDQDLLLAHWDKLFSQTQTPGHGTNGAAAPSPMVTLFDNFYKHLFDIAPEVKPLFRSSMQVQGKALVRIVGSIKNMLQSPDIVAVAAELAHRHVKYGIKLAYFNALGVALMRTLQSCSEELWTPETEAAWRKVYAHVALIVVVALGKEMTGATRKSSLILTFTSQRAHTERMAVTQKSNGAIVNPHGGNLPVDATCPVSGNKLSDMPQPNSHQGRRSSEASFMSRIYNKCTEWISPQPKYQIDQQLLEHHEQEQSSQSSPPKQQQTSPSQPQATAQQSPEQVSSPSSSPQQ</sequence>
<reference evidence="4" key="1">
    <citation type="submission" date="2022-11" db="EMBL/GenBank/DDBJ databases">
        <authorList>
            <person name="Morgan W.R."/>
            <person name="Tartar A."/>
        </authorList>
    </citation>
    <scope>NUCLEOTIDE SEQUENCE</scope>
    <source>
        <strain evidence="4">ARSEF 373</strain>
    </source>
</reference>
<keyword evidence="5" id="KW-1185">Reference proteome</keyword>
<evidence type="ECO:0000259" key="3">
    <source>
        <dbReference type="PROSITE" id="PS01033"/>
    </source>
</evidence>
<dbReference type="GO" id="GO:0016787">
    <property type="term" value="F:hydrolase activity"/>
    <property type="evidence" value="ECO:0007669"/>
    <property type="project" value="InterPro"/>
</dbReference>
<dbReference type="Pfam" id="PF00042">
    <property type="entry name" value="Globin"/>
    <property type="match status" value="1"/>
</dbReference>
<feature type="region of interest" description="Disordered" evidence="1">
    <location>
        <begin position="408"/>
        <end position="448"/>
    </location>
</feature>
<keyword evidence="2" id="KW-0732">Signal</keyword>
<dbReference type="PANTHER" id="PTHR45867">
    <property type="entry name" value="PURPLE ACID PHOSPHATASE"/>
    <property type="match status" value="1"/>
</dbReference>
<accession>A0AAV2YSD7</accession>
<dbReference type="SUPFAM" id="SSF56300">
    <property type="entry name" value="Metallo-dependent phosphatases"/>
    <property type="match status" value="1"/>
</dbReference>
<feature type="compositionally biased region" description="Low complexity" evidence="1">
    <location>
        <begin position="823"/>
        <end position="860"/>
    </location>
</feature>
<dbReference type="InterPro" id="IPR004843">
    <property type="entry name" value="Calcineurin-like_PHP"/>
</dbReference>
<dbReference type="GO" id="GO:0020037">
    <property type="term" value="F:heme binding"/>
    <property type="evidence" value="ECO:0007669"/>
    <property type="project" value="InterPro"/>
</dbReference>
<feature type="compositionally biased region" description="Basic and acidic residues" evidence="1">
    <location>
        <begin position="422"/>
        <end position="434"/>
    </location>
</feature>
<organism evidence="4 5">
    <name type="scientific">Lagenidium giganteum</name>
    <dbReference type="NCBI Taxonomy" id="4803"/>
    <lineage>
        <taxon>Eukaryota</taxon>
        <taxon>Sar</taxon>
        <taxon>Stramenopiles</taxon>
        <taxon>Oomycota</taxon>
        <taxon>Peronosporomycetes</taxon>
        <taxon>Pythiales</taxon>
        <taxon>Pythiaceae</taxon>
    </lineage>
</organism>
<evidence type="ECO:0000313" key="4">
    <source>
        <dbReference type="EMBL" id="DAZ96925.1"/>
    </source>
</evidence>
<dbReference type="InterPro" id="IPR009050">
    <property type="entry name" value="Globin-like_sf"/>
</dbReference>
<feature type="region of interest" description="Disordered" evidence="1">
    <location>
        <begin position="474"/>
        <end position="504"/>
    </location>
</feature>
<dbReference type="Proteomes" id="UP001146120">
    <property type="component" value="Unassembled WGS sequence"/>
</dbReference>
<dbReference type="Pfam" id="PF00149">
    <property type="entry name" value="Metallophos"/>
    <property type="match status" value="1"/>
</dbReference>
<feature type="signal peptide" evidence="2">
    <location>
        <begin position="1"/>
        <end position="19"/>
    </location>
</feature>
<dbReference type="PROSITE" id="PS01033">
    <property type="entry name" value="GLOBIN"/>
    <property type="match status" value="1"/>
</dbReference>
<feature type="domain" description="Globin" evidence="3">
    <location>
        <begin position="566"/>
        <end position="715"/>
    </location>
</feature>
<proteinExistence type="predicted"/>
<reference evidence="4" key="2">
    <citation type="journal article" date="2023" name="Microbiol Resour">
        <title>Decontamination and Annotation of the Draft Genome Sequence of the Oomycete Lagenidium giganteum ARSEF 373.</title>
        <authorList>
            <person name="Morgan W.R."/>
            <person name="Tartar A."/>
        </authorList>
    </citation>
    <scope>NUCLEOTIDE SEQUENCE</scope>
    <source>
        <strain evidence="4">ARSEF 373</strain>
    </source>
</reference>